<organism evidence="1 2">
    <name type="scientific">Rhizobium paranaense</name>
    <dbReference type="NCBI Taxonomy" id="1650438"/>
    <lineage>
        <taxon>Bacteria</taxon>
        <taxon>Pseudomonadati</taxon>
        <taxon>Pseudomonadota</taxon>
        <taxon>Alphaproteobacteria</taxon>
        <taxon>Hyphomicrobiales</taxon>
        <taxon>Rhizobiaceae</taxon>
        <taxon>Rhizobium/Agrobacterium group</taxon>
        <taxon>Rhizobium</taxon>
    </lineage>
</organism>
<reference evidence="1 2" key="1">
    <citation type="submission" date="2020-08" db="EMBL/GenBank/DDBJ databases">
        <title>Genomic Encyclopedia of Type Strains, Phase IV (KMG-V): Genome sequencing to study the core and pangenomes of soil and plant-associated prokaryotes.</title>
        <authorList>
            <person name="Whitman W."/>
        </authorList>
    </citation>
    <scope>NUCLEOTIDE SEQUENCE [LARGE SCALE GENOMIC DNA]</scope>
    <source>
        <strain evidence="1 2">SEMIA 4064</strain>
    </source>
</reference>
<name>A0A7W8XSD5_9HYPH</name>
<evidence type="ECO:0000313" key="2">
    <source>
        <dbReference type="Proteomes" id="UP000549882"/>
    </source>
</evidence>
<keyword evidence="2" id="KW-1185">Reference proteome</keyword>
<evidence type="ECO:0000313" key="1">
    <source>
        <dbReference type="EMBL" id="MBB5574707.1"/>
    </source>
</evidence>
<sequence length="89" mass="9845">MAVLNKLNFLHGRPEWSQFTRQPLEPASEVPAAHVEKGETEDIDYDPVVLEHAKAVFVEPTLFMHRHSSAIAATEDRPIADPVSAARGT</sequence>
<comment type="caution">
    <text evidence="1">The sequence shown here is derived from an EMBL/GenBank/DDBJ whole genome shotgun (WGS) entry which is preliminary data.</text>
</comment>
<proteinExistence type="predicted"/>
<dbReference type="RefSeq" id="WP_183938383.1">
    <property type="nucleotide sequence ID" value="NZ_JACHBI010000006.1"/>
</dbReference>
<dbReference type="AlphaFoldDB" id="A0A7W8XSD5"/>
<dbReference type="Proteomes" id="UP000549882">
    <property type="component" value="Unassembled WGS sequence"/>
</dbReference>
<protein>
    <submittedName>
        <fullName evidence="1">Uncharacterized protein</fullName>
    </submittedName>
</protein>
<dbReference type="EMBL" id="JACHBI010000006">
    <property type="protein sequence ID" value="MBB5574707.1"/>
    <property type="molecule type" value="Genomic_DNA"/>
</dbReference>
<accession>A0A7W8XSD5</accession>
<gene>
    <name evidence="1" type="ORF">GGD50_003336</name>
</gene>